<proteinExistence type="predicted"/>
<gene>
    <name evidence="1" type="ORF">COMA2_10448</name>
</gene>
<organism evidence="1 2">
    <name type="scientific">Candidatus Nitrospira nitrificans</name>
    <dbReference type="NCBI Taxonomy" id="1742973"/>
    <lineage>
        <taxon>Bacteria</taxon>
        <taxon>Pseudomonadati</taxon>
        <taxon>Nitrospirota</taxon>
        <taxon>Nitrospiria</taxon>
        <taxon>Nitrospirales</taxon>
        <taxon>Nitrospiraceae</taxon>
        <taxon>Nitrospira</taxon>
    </lineage>
</organism>
<dbReference type="Proteomes" id="UP000198736">
    <property type="component" value="Unassembled WGS sequence"/>
</dbReference>
<dbReference type="EMBL" id="CZPZ01000001">
    <property type="protein sequence ID" value="CUS32083.1"/>
    <property type="molecule type" value="Genomic_DNA"/>
</dbReference>
<sequence length="64" mass="6875">MPILSQRTAGHVFGGAAEAGQGKGRIYRSNAGLVKSRTPLVARIPYLESHRSLVIGSHHMTGDY</sequence>
<keyword evidence="2" id="KW-1185">Reference proteome</keyword>
<reference evidence="2" key="1">
    <citation type="submission" date="2015-10" db="EMBL/GenBank/DDBJ databases">
        <authorList>
            <person name="Luecker S."/>
            <person name="Luecker S."/>
        </authorList>
    </citation>
    <scope>NUCLEOTIDE SEQUENCE [LARGE SCALE GENOMIC DNA]</scope>
</reference>
<accession>A0A0S4L335</accession>
<dbReference type="AlphaFoldDB" id="A0A0S4L335"/>
<evidence type="ECO:0000313" key="1">
    <source>
        <dbReference type="EMBL" id="CUS32083.1"/>
    </source>
</evidence>
<protein>
    <submittedName>
        <fullName evidence="1">Uncharacterized protein</fullName>
    </submittedName>
</protein>
<dbReference type="STRING" id="1742973.COMA2_10448"/>
<name>A0A0S4L335_9BACT</name>
<evidence type="ECO:0000313" key="2">
    <source>
        <dbReference type="Proteomes" id="UP000198736"/>
    </source>
</evidence>